<dbReference type="GO" id="GO:0016020">
    <property type="term" value="C:membrane"/>
    <property type="evidence" value="ECO:0007669"/>
    <property type="project" value="InterPro"/>
</dbReference>
<organism evidence="1">
    <name type="scientific">Zea mays</name>
    <name type="common">Maize</name>
    <dbReference type="NCBI Taxonomy" id="4577"/>
    <lineage>
        <taxon>Eukaryota</taxon>
        <taxon>Viridiplantae</taxon>
        <taxon>Streptophyta</taxon>
        <taxon>Embryophyta</taxon>
        <taxon>Tracheophyta</taxon>
        <taxon>Spermatophyta</taxon>
        <taxon>Magnoliopsida</taxon>
        <taxon>Liliopsida</taxon>
        <taxon>Poales</taxon>
        <taxon>Poaceae</taxon>
        <taxon>PACMAD clade</taxon>
        <taxon>Panicoideae</taxon>
        <taxon>Andropogonodae</taxon>
        <taxon>Andropogoneae</taxon>
        <taxon>Tripsacinae</taxon>
        <taxon>Zea</taxon>
    </lineage>
</organism>
<evidence type="ECO:0000313" key="1">
    <source>
        <dbReference type="EMBL" id="AQK87741.1"/>
    </source>
</evidence>
<dbReference type="STRING" id="4577.A0A1D6MAC6"/>
<name>A0A1D6MAC6_MAIZE</name>
<accession>A0A1D6MAC6</accession>
<dbReference type="InParanoid" id="A0A1D6MAC6"/>
<dbReference type="PROSITE" id="PS50287">
    <property type="entry name" value="SRCR_2"/>
    <property type="match status" value="1"/>
</dbReference>
<sequence length="308" mass="34958">MEGPTRHHSIDPNRHGSTLRVLFHGRSAWFPLLHPMIRMPPQHGRRLGSSDPDTRALRRVDLLDHAGARPQVRRRDHEVAAAVCRAGHYRRHRHMLASIAPLNLYVPPRGLIRRLGPSTSHLLYSPALEQQLVISGSFRKRRSCPMLEGATEDMDLMGRLLDELDLLQRHSPDVDLDMVDMDLLKHIVVHKKFISITKYHCKLGLTEEPKLGRAWKFLSSMSEIVDLKKLFAPSTIAVYFSGGMPPICRGSVEISKDKQVNISRCEVMWTLQGVLWANVVCKQSLTVNGEESVKVKHPIYVTVDPFIC</sequence>
<dbReference type="InterPro" id="IPR001190">
    <property type="entry name" value="SRCR"/>
</dbReference>
<dbReference type="EMBL" id="CM000782">
    <property type="protein sequence ID" value="AQK87741.1"/>
    <property type="molecule type" value="Genomic_DNA"/>
</dbReference>
<proteinExistence type="predicted"/>
<reference evidence="1" key="1">
    <citation type="submission" date="2015-12" db="EMBL/GenBank/DDBJ databases">
        <title>Update maize B73 reference genome by single molecule sequencing technologies.</title>
        <authorList>
            <consortium name="Maize Genome Sequencing Project"/>
            <person name="Ware D."/>
        </authorList>
    </citation>
    <scope>NUCLEOTIDE SEQUENCE</scope>
    <source>
        <tissue evidence="1">Seedling</tissue>
    </source>
</reference>
<protein>
    <submittedName>
        <fullName evidence="1">Uncharacterized protein</fullName>
    </submittedName>
</protein>
<dbReference type="AlphaFoldDB" id="A0A1D6MAC6"/>
<gene>
    <name evidence="1" type="ORF">ZEAMMB73_Zm00001d038759</name>
</gene>